<protein>
    <recommendedName>
        <fullName evidence="3 9">DNA replication and repair protein RecF</fullName>
    </recommendedName>
</protein>
<organism evidence="12 13">
    <name type="scientific">Roseibium sediminicola</name>
    <dbReference type="NCBI Taxonomy" id="2933272"/>
    <lineage>
        <taxon>Bacteria</taxon>
        <taxon>Pseudomonadati</taxon>
        <taxon>Pseudomonadota</taxon>
        <taxon>Alphaproteobacteria</taxon>
        <taxon>Hyphomicrobiales</taxon>
        <taxon>Stappiaceae</taxon>
        <taxon>Roseibium</taxon>
    </lineage>
</organism>
<dbReference type="InterPro" id="IPR018078">
    <property type="entry name" value="DNA-binding_RecF_CS"/>
</dbReference>
<sequence length="382" mass="41038">MTDFRTAQLTRLSLTGFRNYTSLSIDLAAKLVAFVGANGAGKTNILEAISFLTAGRGLRRATLSDIARKDGDGSWSVAATVQLDGFETRIGTGLAAGTSGRKVRIDGEDMRGSESLLDYVRVLWLVPAMDGLFTGPASDRRRFLDRLTLAIDPAHGRRVSDFETALRQRNRLLDQGGSDSYLTALEQQVAELGTAVSIARGETVGLLARMIADQVSEDLPFPHAGVALEGAFEAETLGLSASDREDHYRRMLRDGRPRDRAAGRTLSGPHLSDLKVLHAAKAMPAGQSSTGEQKALLIGLVLAHAELTAKVSGMTPILLLDEIAAHLDPRRRSALFSKLNSLGGQVFMTGTDEALFEALPAEAEVFEIQDHKSHILKGPDAP</sequence>
<dbReference type="EMBL" id="JALNMJ010000009">
    <property type="protein sequence ID" value="MCK7613296.1"/>
    <property type="molecule type" value="Genomic_DNA"/>
</dbReference>
<evidence type="ECO:0000256" key="4">
    <source>
        <dbReference type="ARBA" id="ARBA00022490"/>
    </source>
</evidence>
<reference evidence="12" key="1">
    <citation type="submission" date="2022-04" db="EMBL/GenBank/DDBJ databases">
        <title>Roseibium sp. CAU 1639 isolated from mud.</title>
        <authorList>
            <person name="Kim W."/>
        </authorList>
    </citation>
    <scope>NUCLEOTIDE SEQUENCE</scope>
    <source>
        <strain evidence="12">CAU 1639</strain>
    </source>
</reference>
<dbReference type="Gene3D" id="1.20.1050.90">
    <property type="entry name" value="RecF/RecN/SMC, N-terminal domain"/>
    <property type="match status" value="1"/>
</dbReference>
<keyword evidence="4 9" id="KW-0963">Cytoplasm</keyword>
<keyword evidence="7 9" id="KW-0067">ATP-binding</keyword>
<evidence type="ECO:0000256" key="8">
    <source>
        <dbReference type="ARBA" id="ARBA00023125"/>
    </source>
</evidence>
<keyword evidence="6 9" id="KW-0547">Nucleotide-binding</keyword>
<dbReference type="SUPFAM" id="SSF52540">
    <property type="entry name" value="P-loop containing nucleoside triphosphate hydrolases"/>
    <property type="match status" value="1"/>
</dbReference>
<comment type="subcellular location">
    <subcellularLocation>
        <location evidence="1 9 10">Cytoplasm</location>
    </subcellularLocation>
</comment>
<dbReference type="PROSITE" id="PS00618">
    <property type="entry name" value="RECF_2"/>
    <property type="match status" value="1"/>
</dbReference>
<name>A0ABT0GV36_9HYPH</name>
<evidence type="ECO:0000256" key="5">
    <source>
        <dbReference type="ARBA" id="ARBA00022705"/>
    </source>
</evidence>
<gene>
    <name evidence="9 12" type="primary">recF</name>
    <name evidence="12" type="ORF">M0H32_14065</name>
</gene>
<dbReference type="InterPro" id="IPR027417">
    <property type="entry name" value="P-loop_NTPase"/>
</dbReference>
<dbReference type="PROSITE" id="PS00617">
    <property type="entry name" value="RECF_1"/>
    <property type="match status" value="1"/>
</dbReference>
<comment type="caution">
    <text evidence="12">The sequence shown here is derived from an EMBL/GenBank/DDBJ whole genome shotgun (WGS) entry which is preliminary data.</text>
</comment>
<feature type="binding site" evidence="9">
    <location>
        <begin position="36"/>
        <end position="43"/>
    </location>
    <ligand>
        <name>ATP</name>
        <dbReference type="ChEBI" id="CHEBI:30616"/>
    </ligand>
</feature>
<dbReference type="InterPro" id="IPR001238">
    <property type="entry name" value="DNA-binding_RecF"/>
</dbReference>
<dbReference type="HAMAP" id="MF_00365">
    <property type="entry name" value="RecF"/>
    <property type="match status" value="1"/>
</dbReference>
<keyword evidence="5 9" id="KW-0235">DNA replication</keyword>
<evidence type="ECO:0000256" key="6">
    <source>
        <dbReference type="ARBA" id="ARBA00022741"/>
    </source>
</evidence>
<dbReference type="InterPro" id="IPR003593">
    <property type="entry name" value="AAA+_ATPase"/>
</dbReference>
<keyword evidence="9 10" id="KW-0227">DNA damage</keyword>
<evidence type="ECO:0000313" key="12">
    <source>
        <dbReference type="EMBL" id="MCK7613296.1"/>
    </source>
</evidence>
<evidence type="ECO:0000256" key="2">
    <source>
        <dbReference type="ARBA" id="ARBA00008016"/>
    </source>
</evidence>
<dbReference type="PANTHER" id="PTHR32182">
    <property type="entry name" value="DNA REPLICATION AND REPAIR PROTEIN RECF"/>
    <property type="match status" value="1"/>
</dbReference>
<dbReference type="Pfam" id="PF02463">
    <property type="entry name" value="SMC_N"/>
    <property type="match status" value="1"/>
</dbReference>
<proteinExistence type="inferred from homology"/>
<evidence type="ECO:0000256" key="7">
    <source>
        <dbReference type="ARBA" id="ARBA00022840"/>
    </source>
</evidence>
<comment type="function">
    <text evidence="9 10">The RecF protein is involved in DNA metabolism; it is required for DNA replication and normal SOS inducibility. RecF binds preferentially to single-stranded, linear DNA. It also seems to bind ATP.</text>
</comment>
<dbReference type="InterPro" id="IPR042174">
    <property type="entry name" value="RecF_2"/>
</dbReference>
<feature type="domain" description="AAA+ ATPase" evidence="11">
    <location>
        <begin position="28"/>
        <end position="370"/>
    </location>
</feature>
<evidence type="ECO:0000256" key="9">
    <source>
        <dbReference type="HAMAP-Rule" id="MF_00365"/>
    </source>
</evidence>
<dbReference type="Gene3D" id="3.40.50.300">
    <property type="entry name" value="P-loop containing nucleotide triphosphate hydrolases"/>
    <property type="match status" value="1"/>
</dbReference>
<evidence type="ECO:0000256" key="10">
    <source>
        <dbReference type="RuleBase" id="RU000578"/>
    </source>
</evidence>
<dbReference type="SMART" id="SM00382">
    <property type="entry name" value="AAA"/>
    <property type="match status" value="1"/>
</dbReference>
<dbReference type="InterPro" id="IPR003395">
    <property type="entry name" value="RecF/RecN/SMC_N"/>
</dbReference>
<evidence type="ECO:0000259" key="11">
    <source>
        <dbReference type="SMART" id="SM00382"/>
    </source>
</evidence>
<comment type="similarity">
    <text evidence="2 9 10">Belongs to the RecF family.</text>
</comment>
<dbReference type="PANTHER" id="PTHR32182:SF0">
    <property type="entry name" value="DNA REPLICATION AND REPAIR PROTEIN RECF"/>
    <property type="match status" value="1"/>
</dbReference>
<keyword evidence="9 10" id="KW-0234">DNA repair</keyword>
<evidence type="ECO:0000256" key="1">
    <source>
        <dbReference type="ARBA" id="ARBA00004496"/>
    </source>
</evidence>
<dbReference type="NCBIfam" id="TIGR00611">
    <property type="entry name" value="recf"/>
    <property type="match status" value="1"/>
</dbReference>
<keyword evidence="9 10" id="KW-0742">SOS response</keyword>
<accession>A0ABT0GV36</accession>
<keyword evidence="13" id="KW-1185">Reference proteome</keyword>
<keyword evidence="8 9" id="KW-0238">DNA-binding</keyword>
<dbReference type="Proteomes" id="UP001431221">
    <property type="component" value="Unassembled WGS sequence"/>
</dbReference>
<evidence type="ECO:0000313" key="13">
    <source>
        <dbReference type="Proteomes" id="UP001431221"/>
    </source>
</evidence>
<dbReference type="RefSeq" id="WP_248155025.1">
    <property type="nucleotide sequence ID" value="NZ_JALNMJ010000009.1"/>
</dbReference>
<evidence type="ECO:0000256" key="3">
    <source>
        <dbReference type="ARBA" id="ARBA00020170"/>
    </source>
</evidence>